<dbReference type="InterPro" id="IPR040964">
    <property type="entry name" value="SBD"/>
</dbReference>
<proteinExistence type="predicted"/>
<protein>
    <submittedName>
        <fullName evidence="3">Cell wall assembly protein</fullName>
    </submittedName>
</protein>
<reference evidence="3 4" key="1">
    <citation type="submission" date="2020-04" db="EMBL/GenBank/DDBJ databases">
        <title>MicrobeNet Type strains.</title>
        <authorList>
            <person name="Nicholson A.C."/>
        </authorList>
    </citation>
    <scope>NUCLEOTIDE SEQUENCE [LARGE SCALE GENOMIC DNA]</scope>
    <source>
        <strain evidence="3 4">ATCC 23612</strain>
    </source>
</reference>
<dbReference type="RefSeq" id="WP_061080665.1">
    <property type="nucleotide sequence ID" value="NZ_JAAXPG010000001.1"/>
</dbReference>
<dbReference type="Proteomes" id="UP000553209">
    <property type="component" value="Unassembled WGS sequence"/>
</dbReference>
<dbReference type="SUPFAM" id="SSF49785">
    <property type="entry name" value="Galactose-binding domain-like"/>
    <property type="match status" value="1"/>
</dbReference>
<name>A0A7X6M8Z4_9ACTN</name>
<evidence type="ECO:0000313" key="4">
    <source>
        <dbReference type="Proteomes" id="UP000553209"/>
    </source>
</evidence>
<evidence type="ECO:0000256" key="1">
    <source>
        <dbReference type="SAM" id="MobiDB-lite"/>
    </source>
</evidence>
<accession>A0A7X6M8Z4</accession>
<dbReference type="InterPro" id="IPR018958">
    <property type="entry name" value="Knr4/Smi1-like_dom"/>
</dbReference>
<dbReference type="InterPro" id="IPR008979">
    <property type="entry name" value="Galactose-bd-like_sf"/>
</dbReference>
<dbReference type="Pfam" id="PF09346">
    <property type="entry name" value="SMI1_KNR4"/>
    <property type="match status" value="1"/>
</dbReference>
<dbReference type="AlphaFoldDB" id="A0A7X6M8Z4"/>
<dbReference type="InterPro" id="IPR000421">
    <property type="entry name" value="FA58C"/>
</dbReference>
<evidence type="ECO:0000313" key="3">
    <source>
        <dbReference type="EMBL" id="NKY96332.1"/>
    </source>
</evidence>
<gene>
    <name evidence="3" type="ORF">HGB44_01385</name>
</gene>
<dbReference type="Pfam" id="PF17882">
    <property type="entry name" value="SBD"/>
    <property type="match status" value="1"/>
</dbReference>
<keyword evidence="4" id="KW-1185">Reference proteome</keyword>
<dbReference type="Pfam" id="PF00754">
    <property type="entry name" value="F5_F8_type_C"/>
    <property type="match status" value="1"/>
</dbReference>
<dbReference type="PROSITE" id="PS50022">
    <property type="entry name" value="FA58C_3"/>
    <property type="match status" value="1"/>
</dbReference>
<dbReference type="Gene3D" id="2.60.120.260">
    <property type="entry name" value="Galactose-binding domain-like"/>
    <property type="match status" value="1"/>
</dbReference>
<feature type="domain" description="F5/8 type C" evidence="2">
    <location>
        <begin position="136"/>
        <end position="284"/>
    </location>
</feature>
<dbReference type="Gene3D" id="3.40.1580.10">
    <property type="entry name" value="SMI1/KNR4-like"/>
    <property type="match status" value="1"/>
</dbReference>
<comment type="caution">
    <text evidence="3">The sequence shown here is derived from an EMBL/GenBank/DDBJ whole genome shotgun (WGS) entry which is preliminary data.</text>
</comment>
<dbReference type="EMBL" id="JAAXPG010000001">
    <property type="protein sequence ID" value="NKY96332.1"/>
    <property type="molecule type" value="Genomic_DNA"/>
</dbReference>
<organism evidence="3 4">
    <name type="scientific">Nocardiopsis alborubida</name>
    <dbReference type="NCBI Taxonomy" id="146802"/>
    <lineage>
        <taxon>Bacteria</taxon>
        <taxon>Bacillati</taxon>
        <taxon>Actinomycetota</taxon>
        <taxon>Actinomycetes</taxon>
        <taxon>Streptosporangiales</taxon>
        <taxon>Nocardiopsidaceae</taxon>
        <taxon>Nocardiopsis</taxon>
    </lineage>
</organism>
<evidence type="ECO:0000259" key="2">
    <source>
        <dbReference type="PROSITE" id="PS50022"/>
    </source>
</evidence>
<dbReference type="SMART" id="SM00860">
    <property type="entry name" value="SMI1_KNR4"/>
    <property type="match status" value="1"/>
</dbReference>
<dbReference type="InterPro" id="IPR037883">
    <property type="entry name" value="Knr4/Smi1-like_sf"/>
</dbReference>
<feature type="region of interest" description="Disordered" evidence="1">
    <location>
        <begin position="695"/>
        <end position="737"/>
    </location>
</feature>
<feature type="compositionally biased region" description="Gly residues" evidence="1">
    <location>
        <begin position="714"/>
        <end position="726"/>
    </location>
</feature>
<dbReference type="SUPFAM" id="SSF160631">
    <property type="entry name" value="SMI1/KNR4-like"/>
    <property type="match status" value="1"/>
</dbReference>
<sequence length="737" mass="79624">MQEHPTVLVFRTERQRAEAGEWLTDHRLVVGFEPGGAVPLAQLGWRDLDGAEAVVGFDPGMTTFTGTRTTADGTSHAWRGRLVERLTDRPVHRFGVEGVEDGEELRLLIEDGGSPAARITWADREGGGGAVALRTILLEEAGSGDEVTGGVREVRAGNEHTRAGEVAVNLLDDTSSKWLSWRDADWLEFTMAEPVSVRHYVLVSANDFADRDPRDWTLKGSADGRSWVTLDTRSDEFFPGRHHARDFHITDPAADTPYRHLRLEVSSNCGGSEIQLNRVRFFSEGRTYEAFDGHRYTAGGAPAPYGGTVRDLSARTPATAEQWRAYLAEYSADMLRVLTEDELPGTTAEQRAASWLGHDGASEEQVAELEERLGRRLPPGYRAFLQASDGWGPASTFVYGLRSTATVGWAADLEDECGVDEPLVTQEGGLVGPLLLVSAEGDAQDWVLDAGDVSPDGEWAAYIWASWYPGLGERHRSFADLVAAERASFEELLGSEGRPVRPEGARELLAQGRRAALDGRVEEALNALRRAGEKGSGSAAYLEVVLAAFLDVRGTHHRLRGLLHRPHVVAEVGTGQIEAEAVPLYLHSAGLATPSGAAYADRALAGAVPGLTVPPSGAERREWLAAHRMPEPPAFERALDTARELAARGATDEAWAVIEGALPEWYPLEPNRIAPVVLLTDPALRRVVTPARAREAVFTPRRGRPSTPGEATGRTGGADGSAGAGASGRAQARRDSL</sequence>